<dbReference type="InterPro" id="IPR009330">
    <property type="entry name" value="LipoPS_heptP_kinase"/>
</dbReference>
<dbReference type="SUPFAM" id="SSF56112">
    <property type="entry name" value="Protein kinase-like (PK-like)"/>
    <property type="match status" value="1"/>
</dbReference>
<organism evidence="1 2">
    <name type="scientific">Fulvivirga marina</name>
    <dbReference type="NCBI Taxonomy" id="2494733"/>
    <lineage>
        <taxon>Bacteria</taxon>
        <taxon>Pseudomonadati</taxon>
        <taxon>Bacteroidota</taxon>
        <taxon>Cytophagia</taxon>
        <taxon>Cytophagales</taxon>
        <taxon>Fulvivirgaceae</taxon>
        <taxon>Fulvivirga</taxon>
    </lineage>
</organism>
<evidence type="ECO:0000313" key="2">
    <source>
        <dbReference type="Proteomes" id="UP000614216"/>
    </source>
</evidence>
<evidence type="ECO:0008006" key="3">
    <source>
        <dbReference type="Google" id="ProtNLM"/>
    </source>
</evidence>
<protein>
    <recommendedName>
        <fullName evidence="3">Protein kinase domain-containing protein</fullName>
    </recommendedName>
</protein>
<proteinExistence type="predicted"/>
<dbReference type="Proteomes" id="UP000614216">
    <property type="component" value="Unassembled WGS sequence"/>
</dbReference>
<dbReference type="InterPro" id="IPR011009">
    <property type="entry name" value="Kinase-like_dom_sf"/>
</dbReference>
<accession>A0A937FUU6</accession>
<name>A0A937FUU6_9BACT</name>
<dbReference type="EMBL" id="JAEUGD010000031">
    <property type="protein sequence ID" value="MBL6446560.1"/>
    <property type="molecule type" value="Genomic_DNA"/>
</dbReference>
<comment type="caution">
    <text evidence="1">The sequence shown here is derived from an EMBL/GenBank/DDBJ whole genome shotgun (WGS) entry which is preliminary data.</text>
</comment>
<dbReference type="Pfam" id="PF06176">
    <property type="entry name" value="WaaY"/>
    <property type="match status" value="1"/>
</dbReference>
<reference evidence="1" key="1">
    <citation type="submission" date="2021-01" db="EMBL/GenBank/DDBJ databases">
        <title>Fulvivirga kasyanovii gen. nov., sp nov., a novel member of the phylum Bacteroidetes isolated from seawater in a mussel farm.</title>
        <authorList>
            <person name="Zhao L.-H."/>
            <person name="Wang Z.-J."/>
        </authorList>
    </citation>
    <scope>NUCLEOTIDE SEQUENCE</scope>
    <source>
        <strain evidence="1">29W222</strain>
    </source>
</reference>
<sequence length="240" mass="28642">MKITSRTYGNHQWRILSSPENIALFEVIAQKKYALINPLKQHHRSLVYHIEINGKAYVLKVPLEKNKRKWIRFTTLFRDGEAFKNIKGMLKYEELGLHTTKPVLAAEKRVSGMVTDSWLLYEYLDGEPCLDHEEYYPLVIDELKLIHERGYLHGDPQIRNFLFKDGNIFVIDSNPKPIGLTGFSRAYEFAYLRKSAPGIEKYFGEINDWWLYRLAYWYDIYERKFVRTRRKIKKLILFKN</sequence>
<dbReference type="RefSeq" id="WP_202856092.1">
    <property type="nucleotide sequence ID" value="NZ_JAEUGD010000031.1"/>
</dbReference>
<keyword evidence="2" id="KW-1185">Reference proteome</keyword>
<evidence type="ECO:0000313" key="1">
    <source>
        <dbReference type="EMBL" id="MBL6446560.1"/>
    </source>
</evidence>
<gene>
    <name evidence="1" type="ORF">JMN32_09580</name>
</gene>
<dbReference type="AlphaFoldDB" id="A0A937FUU6"/>